<accession>A0A6S6SYD8</accession>
<sequence>MNAWQELVRQALIGNISSKKISPLLLEQFQQYGLHLSPNQAPEAILLKAAAIQNKLYSVAQIPPSIPSELGQIAPEETLEYCHIQRRYQLQYILKHRYDEMLIELLDLLKDRCQIIPPDLLPELLNYGIKRPLTQALIIACIGNRGHWLAPFSENWAYVQSSTETEEVFFYGKQEERFNFLRKIRLDDPSRALQLLEQVWDSESFNTKASFLKVLQQNLSPSDEAFLNTALEDNRQEVRSQAAILLALIPSSQLVQRMQTLVSQLVIYDASKENIQVALPATCTKRMKTDGIAPRQTFIKDHGPKANQLAQIIAKIPPEWWEKQLDKNPQELFVLAAKTEWKNVFVWGWAMAAKNFRSEAWVLACHQFYLDTFFRHNWSNFSIDFLYQDLPNDLFNTLAGEYLKTDNRPTLSDDHPIVSFLLAEGQSWNESISKKIIQRIKNTIEQDTYVFHWNIKAVIKRAAFSIPPKLYEVVKEGWPTQSYGWHSWQKEVDNMLSILKVRQEILTLEDDLI</sequence>
<dbReference type="Pfam" id="PF18944">
    <property type="entry name" value="DUF5691"/>
    <property type="match status" value="1"/>
</dbReference>
<organism evidence="1">
    <name type="scientific">uncultured Aureispira sp</name>
    <dbReference type="NCBI Taxonomy" id="1331704"/>
    <lineage>
        <taxon>Bacteria</taxon>
        <taxon>Pseudomonadati</taxon>
        <taxon>Bacteroidota</taxon>
        <taxon>Saprospiria</taxon>
        <taxon>Saprospirales</taxon>
        <taxon>Saprospiraceae</taxon>
        <taxon>Aureispira</taxon>
        <taxon>environmental samples</taxon>
    </lineage>
</organism>
<gene>
    <name evidence="1" type="ORF">HELGO_WM36291</name>
</gene>
<protein>
    <submittedName>
        <fullName evidence="1">Uncharacterized protein</fullName>
    </submittedName>
</protein>
<name>A0A6S6SYD8_9BACT</name>
<dbReference type="InterPro" id="IPR043746">
    <property type="entry name" value="DUF5691"/>
</dbReference>
<proteinExistence type="predicted"/>
<dbReference type="EMBL" id="CACVAQ010000156">
    <property type="protein sequence ID" value="CAA6809537.1"/>
    <property type="molecule type" value="Genomic_DNA"/>
</dbReference>
<evidence type="ECO:0000313" key="1">
    <source>
        <dbReference type="EMBL" id="CAA6809537.1"/>
    </source>
</evidence>
<reference evidence="1" key="1">
    <citation type="submission" date="2020-01" db="EMBL/GenBank/DDBJ databases">
        <authorList>
            <person name="Meier V. D."/>
            <person name="Meier V D."/>
        </authorList>
    </citation>
    <scope>NUCLEOTIDE SEQUENCE</scope>
    <source>
        <strain evidence="1">HLG_WM_MAG_10</strain>
    </source>
</reference>
<dbReference type="AlphaFoldDB" id="A0A6S6SYD8"/>